<dbReference type="GO" id="GO:0016747">
    <property type="term" value="F:acyltransferase activity, transferring groups other than amino-acyl groups"/>
    <property type="evidence" value="ECO:0007669"/>
    <property type="project" value="InterPro"/>
</dbReference>
<dbReference type="PANTHER" id="PTHR43800:SF1">
    <property type="entry name" value="PEPTIDYL-LYSINE N-ACETYLTRANSFERASE YJAB"/>
    <property type="match status" value="1"/>
</dbReference>
<proteinExistence type="predicted"/>
<accession>R2TNW3</accession>
<evidence type="ECO:0000313" key="4">
    <source>
        <dbReference type="EMBL" id="EOI01837.1"/>
    </source>
</evidence>
<dbReference type="Proteomes" id="UP000013781">
    <property type="component" value="Unassembled WGS sequence"/>
</dbReference>
<evidence type="ECO:0000256" key="2">
    <source>
        <dbReference type="ARBA" id="ARBA00023315"/>
    </source>
</evidence>
<keyword evidence="7" id="KW-1185">Reference proteome</keyword>
<reference evidence="4 6" key="1">
    <citation type="submission" date="2013-02" db="EMBL/GenBank/DDBJ databases">
        <title>The Genome Sequence of Enterococcus moraviensis BAA-383.</title>
        <authorList>
            <consortium name="The Broad Institute Genome Sequencing Platform"/>
            <consortium name="The Broad Institute Genome Sequencing Center for Infectious Disease"/>
            <person name="Earl A.M."/>
            <person name="Gilmore M.S."/>
            <person name="Lebreton F."/>
            <person name="Walker B."/>
            <person name="Young S.K."/>
            <person name="Zeng Q."/>
            <person name="Gargeya S."/>
            <person name="Fitzgerald M."/>
            <person name="Haas B."/>
            <person name="Abouelleil A."/>
            <person name="Alvarado L."/>
            <person name="Arachchi H.M."/>
            <person name="Berlin A.M."/>
            <person name="Chapman S.B."/>
            <person name="Dewar J."/>
            <person name="Goldberg J."/>
            <person name="Griggs A."/>
            <person name="Gujja S."/>
            <person name="Hansen M."/>
            <person name="Howarth C."/>
            <person name="Imamovic A."/>
            <person name="Larimer J."/>
            <person name="McCowan C."/>
            <person name="Murphy C."/>
            <person name="Neiman D."/>
            <person name="Pearson M."/>
            <person name="Priest M."/>
            <person name="Roberts A."/>
            <person name="Saif S."/>
            <person name="Shea T."/>
            <person name="Sisk P."/>
            <person name="Sykes S."/>
            <person name="Wortman J."/>
            <person name="Nusbaum C."/>
            <person name="Birren B."/>
        </authorList>
    </citation>
    <scope>NUCLEOTIDE SEQUENCE [LARGE SCALE GENOMIC DNA]</scope>
    <source>
        <strain evidence="4 6">ATCC BAA-383</strain>
    </source>
</reference>
<dbReference type="HOGENOM" id="CLU_013985_21_2_9"/>
<gene>
    <name evidence="5" type="ORF">I586_00622</name>
    <name evidence="4" type="ORF">UAY_01245</name>
</gene>
<dbReference type="InterPro" id="IPR016181">
    <property type="entry name" value="Acyl_CoA_acyltransferase"/>
</dbReference>
<dbReference type="Proteomes" id="UP000014157">
    <property type="component" value="Unassembled WGS sequence"/>
</dbReference>
<dbReference type="Pfam" id="PF13673">
    <property type="entry name" value="Acetyltransf_10"/>
    <property type="match status" value="1"/>
</dbReference>
<dbReference type="STRING" id="155617.RV09_GL000587"/>
<evidence type="ECO:0000256" key="1">
    <source>
        <dbReference type="ARBA" id="ARBA00022679"/>
    </source>
</evidence>
<dbReference type="OrthoDB" id="9789605at2"/>
<dbReference type="eggNOG" id="COG0456">
    <property type="taxonomic scope" value="Bacteria"/>
</dbReference>
<dbReference type="EMBL" id="ASWB01000001">
    <property type="protein sequence ID" value="EOT73628.1"/>
    <property type="molecule type" value="Genomic_DNA"/>
</dbReference>
<organism evidence="4 6">
    <name type="scientific">Enterococcus moraviensis ATCC BAA-383</name>
    <dbReference type="NCBI Taxonomy" id="1158609"/>
    <lineage>
        <taxon>Bacteria</taxon>
        <taxon>Bacillati</taxon>
        <taxon>Bacillota</taxon>
        <taxon>Bacilli</taxon>
        <taxon>Lactobacillales</taxon>
        <taxon>Enterococcaceae</taxon>
        <taxon>Enterococcus</taxon>
    </lineage>
</organism>
<reference evidence="5 7" key="2">
    <citation type="submission" date="2013-03" db="EMBL/GenBank/DDBJ databases">
        <title>The Genome Sequence of Enterococcus moraviensis BAA-383 (PacBio/Illumina hybrid assembly).</title>
        <authorList>
            <consortium name="The Broad Institute Genomics Platform"/>
            <consortium name="The Broad Institute Genome Sequencing Center for Infectious Disease"/>
            <person name="Earl A."/>
            <person name="Russ C."/>
            <person name="Gilmore M."/>
            <person name="Surin D."/>
            <person name="Walker B."/>
            <person name="Young S."/>
            <person name="Zeng Q."/>
            <person name="Gargeya S."/>
            <person name="Fitzgerald M."/>
            <person name="Haas B."/>
            <person name="Abouelleil A."/>
            <person name="Allen A.W."/>
            <person name="Alvarado L."/>
            <person name="Arachchi H.M."/>
            <person name="Berlin A.M."/>
            <person name="Chapman S.B."/>
            <person name="Gainer-Dewar J."/>
            <person name="Goldberg J."/>
            <person name="Griggs A."/>
            <person name="Gujja S."/>
            <person name="Hansen M."/>
            <person name="Howarth C."/>
            <person name="Imamovic A."/>
            <person name="Ireland A."/>
            <person name="Larimer J."/>
            <person name="McCowan C."/>
            <person name="Murphy C."/>
            <person name="Pearson M."/>
            <person name="Poon T.W."/>
            <person name="Priest M."/>
            <person name="Roberts A."/>
            <person name="Saif S."/>
            <person name="Shea T."/>
            <person name="Sisk P."/>
            <person name="Sykes S."/>
            <person name="Wortman J."/>
            <person name="Nusbaum C."/>
            <person name="Birren B."/>
        </authorList>
    </citation>
    <scope>NUCLEOTIDE SEQUENCE [LARGE SCALE GENOMIC DNA]</scope>
    <source>
        <strain evidence="5 7">ATCC BAA-383</strain>
    </source>
</reference>
<feature type="domain" description="N-acetyltransferase" evidence="3">
    <location>
        <begin position="3"/>
        <end position="142"/>
    </location>
</feature>
<comment type="caution">
    <text evidence="4">The sequence shown here is derived from an EMBL/GenBank/DDBJ whole genome shotgun (WGS) entry which is preliminary data.</text>
</comment>
<sequence>MIKKMDTLTTGELEEILDIWLTANYDAHPFIPDSYWQENLAFVREQLPLAELYIYREQNKILGFLGVTDSYIAGIFVRSDYRKQGIGKKLLDTVKQTHDTLNLSVYEKNSNALTFYDKHGFQKSNESIDETGEREYHLIWKK</sequence>
<evidence type="ECO:0000259" key="3">
    <source>
        <dbReference type="PROSITE" id="PS51186"/>
    </source>
</evidence>
<evidence type="ECO:0000313" key="6">
    <source>
        <dbReference type="Proteomes" id="UP000013781"/>
    </source>
</evidence>
<dbReference type="EMBL" id="AJAS01000013">
    <property type="protein sequence ID" value="EOI01837.1"/>
    <property type="molecule type" value="Genomic_DNA"/>
</dbReference>
<dbReference type="Gene3D" id="3.40.630.30">
    <property type="match status" value="1"/>
</dbReference>
<dbReference type="SUPFAM" id="SSF55729">
    <property type="entry name" value="Acyl-CoA N-acyltransferases (Nat)"/>
    <property type="match status" value="1"/>
</dbReference>
<name>R2TNW3_9ENTE</name>
<dbReference type="PROSITE" id="PS51186">
    <property type="entry name" value="GNAT"/>
    <property type="match status" value="1"/>
</dbReference>
<keyword evidence="2" id="KW-0012">Acyltransferase</keyword>
<keyword evidence="1" id="KW-0808">Transferase</keyword>
<dbReference type="RefSeq" id="WP_010764634.1">
    <property type="nucleotide sequence ID" value="NZ_ASWB01000001.1"/>
</dbReference>
<evidence type="ECO:0000313" key="5">
    <source>
        <dbReference type="EMBL" id="EOT73628.1"/>
    </source>
</evidence>
<protein>
    <recommendedName>
        <fullName evidence="3">N-acetyltransferase domain-containing protein</fullName>
    </recommendedName>
</protein>
<dbReference type="InterPro" id="IPR000182">
    <property type="entry name" value="GNAT_dom"/>
</dbReference>
<evidence type="ECO:0000313" key="7">
    <source>
        <dbReference type="Proteomes" id="UP000014157"/>
    </source>
</evidence>
<dbReference type="PATRIC" id="fig|1158609.3.peg.1203"/>
<dbReference type="CDD" id="cd04301">
    <property type="entry name" value="NAT_SF"/>
    <property type="match status" value="1"/>
</dbReference>
<dbReference type="AlphaFoldDB" id="R2TNW3"/>
<dbReference type="PANTHER" id="PTHR43800">
    <property type="entry name" value="PEPTIDYL-LYSINE N-ACETYLTRANSFERASE YJAB"/>
    <property type="match status" value="1"/>
</dbReference>